<dbReference type="InParanoid" id="A0A2J7QDU5"/>
<reference evidence="2 3" key="1">
    <citation type="submission" date="2017-12" db="EMBL/GenBank/DDBJ databases">
        <title>Hemimetabolous genomes reveal molecular basis of termite eusociality.</title>
        <authorList>
            <person name="Harrison M.C."/>
            <person name="Jongepier E."/>
            <person name="Robertson H.M."/>
            <person name="Arning N."/>
            <person name="Bitard-Feildel T."/>
            <person name="Chao H."/>
            <person name="Childers C.P."/>
            <person name="Dinh H."/>
            <person name="Doddapaneni H."/>
            <person name="Dugan S."/>
            <person name="Gowin J."/>
            <person name="Greiner C."/>
            <person name="Han Y."/>
            <person name="Hu H."/>
            <person name="Hughes D.S.T."/>
            <person name="Huylmans A.-K."/>
            <person name="Kemena C."/>
            <person name="Kremer L.P.M."/>
            <person name="Lee S.L."/>
            <person name="Lopez-Ezquerra A."/>
            <person name="Mallet L."/>
            <person name="Monroy-Kuhn J.M."/>
            <person name="Moser A."/>
            <person name="Murali S.C."/>
            <person name="Muzny D.M."/>
            <person name="Otani S."/>
            <person name="Piulachs M.-D."/>
            <person name="Poelchau M."/>
            <person name="Qu J."/>
            <person name="Schaub F."/>
            <person name="Wada-Katsumata A."/>
            <person name="Worley K.C."/>
            <person name="Xie Q."/>
            <person name="Ylla G."/>
            <person name="Poulsen M."/>
            <person name="Gibbs R.A."/>
            <person name="Schal C."/>
            <person name="Richards S."/>
            <person name="Belles X."/>
            <person name="Korb J."/>
            <person name="Bornberg-Bauer E."/>
        </authorList>
    </citation>
    <scope>NUCLEOTIDE SEQUENCE [LARGE SCALE GENOMIC DNA]</scope>
    <source>
        <tissue evidence="2">Whole body</tissue>
    </source>
</reference>
<evidence type="ECO:0000313" key="3">
    <source>
        <dbReference type="Proteomes" id="UP000235965"/>
    </source>
</evidence>
<keyword evidence="3" id="KW-1185">Reference proteome</keyword>
<dbReference type="STRING" id="105785.A0A2J7QDU5"/>
<sequence length="266" mass="29775">MFTELDDELGQQTKDTSRIADELTSNIIQNKEQVTEQTAELPEEINAVKGNFDKNEEIFQKGQGERLEQVLNVAEREISVNKRNFDELKSAISNSKGELPVIPRAATSVETSQPSESSFVPATLTVNASDDDSDSNTKNGSLACSDNHVSCNVCTNGGVSDQNVPMSVRLHSANRYFSQTDFSLPIFDDTSQVNAMFRLNQSDEFMQLKETPKQFQRGIAYKSIVDPGGKQWLAAISRTLTNYKRFKIAFSKNYWSQPHQNLTKCN</sequence>
<name>A0A2J7QDU5_9NEOP</name>
<dbReference type="Proteomes" id="UP000235965">
    <property type="component" value="Unassembled WGS sequence"/>
</dbReference>
<evidence type="ECO:0000313" key="2">
    <source>
        <dbReference type="EMBL" id="PNF26756.1"/>
    </source>
</evidence>
<accession>A0A2J7QDU5</accession>
<dbReference type="EMBL" id="NEVH01015754">
    <property type="protein sequence ID" value="PNF26756.1"/>
    <property type="molecule type" value="Genomic_DNA"/>
</dbReference>
<dbReference type="AlphaFoldDB" id="A0A2J7QDU5"/>
<proteinExistence type="predicted"/>
<feature type="region of interest" description="Disordered" evidence="1">
    <location>
        <begin position="1"/>
        <end position="21"/>
    </location>
</feature>
<evidence type="ECO:0000256" key="1">
    <source>
        <dbReference type="SAM" id="MobiDB-lite"/>
    </source>
</evidence>
<dbReference type="OrthoDB" id="7697273at2759"/>
<gene>
    <name evidence="2" type="ORF">B7P43_G18372</name>
</gene>
<comment type="caution">
    <text evidence="2">The sequence shown here is derived from an EMBL/GenBank/DDBJ whole genome shotgun (WGS) entry which is preliminary data.</text>
</comment>
<organism evidence="2 3">
    <name type="scientific">Cryptotermes secundus</name>
    <dbReference type="NCBI Taxonomy" id="105785"/>
    <lineage>
        <taxon>Eukaryota</taxon>
        <taxon>Metazoa</taxon>
        <taxon>Ecdysozoa</taxon>
        <taxon>Arthropoda</taxon>
        <taxon>Hexapoda</taxon>
        <taxon>Insecta</taxon>
        <taxon>Pterygota</taxon>
        <taxon>Neoptera</taxon>
        <taxon>Polyneoptera</taxon>
        <taxon>Dictyoptera</taxon>
        <taxon>Blattodea</taxon>
        <taxon>Blattoidea</taxon>
        <taxon>Termitoidae</taxon>
        <taxon>Kalotermitidae</taxon>
        <taxon>Cryptotermitinae</taxon>
        <taxon>Cryptotermes</taxon>
    </lineage>
</organism>
<protein>
    <submittedName>
        <fullName evidence="2">Uncharacterized protein</fullName>
    </submittedName>
</protein>